<feature type="non-terminal residue" evidence="2">
    <location>
        <position position="367"/>
    </location>
</feature>
<dbReference type="OrthoDB" id="3240817at2759"/>
<protein>
    <recommendedName>
        <fullName evidence="1">Reverse transcriptase domain-containing protein</fullName>
    </recommendedName>
</protein>
<organism evidence="2 3">
    <name type="scientific">Coprinellus micaceus</name>
    <name type="common">Glistening ink-cap mushroom</name>
    <name type="synonym">Coprinus micaceus</name>
    <dbReference type="NCBI Taxonomy" id="71717"/>
    <lineage>
        <taxon>Eukaryota</taxon>
        <taxon>Fungi</taxon>
        <taxon>Dikarya</taxon>
        <taxon>Basidiomycota</taxon>
        <taxon>Agaricomycotina</taxon>
        <taxon>Agaricomycetes</taxon>
        <taxon>Agaricomycetidae</taxon>
        <taxon>Agaricales</taxon>
        <taxon>Agaricineae</taxon>
        <taxon>Psathyrellaceae</taxon>
        <taxon>Coprinellus</taxon>
    </lineage>
</organism>
<sequence>EQADDILLLSTTPEGLQLRLNSVARWCRVNFLEVNESKSVVMVIGRRASKEAIFSICGTPIVEVDCQVYVGFTVTSTGQLLRKHYDVKAEQALAAGRMVWSFEQDLGDIKPVTAIHLYEALVAPHLMYGCEVALDVVPEALREMKNVQVNILRRIMGLGERSQKDILHADTGVKELEYWRLERVLKYLRYVLGCPAGMWVRAVLWDALVLEFEGHRSWITDLQKVIRRLPFSCTIPVLEEWLDVENVARLEKEILKGMDAKLQERIDASEKLYLVHGRMEVDEKTKKPRQVPRMRRAYLDLDNALHRKSLTKIVTSGHKMAVEIWQYGKVPVPREDRVCRYGCIGTVETPEHIWLECAGSRELVEAR</sequence>
<dbReference type="InterPro" id="IPR000477">
    <property type="entry name" value="RT_dom"/>
</dbReference>
<dbReference type="AlphaFoldDB" id="A0A4Y7T700"/>
<dbReference type="Proteomes" id="UP000298030">
    <property type="component" value="Unassembled WGS sequence"/>
</dbReference>
<gene>
    <name evidence="2" type="ORF">FA13DRAFT_1568371</name>
</gene>
<dbReference type="STRING" id="71717.A0A4Y7T700"/>
<dbReference type="PANTHER" id="PTHR47027">
    <property type="entry name" value="REVERSE TRANSCRIPTASE DOMAIN-CONTAINING PROTEIN"/>
    <property type="match status" value="1"/>
</dbReference>
<feature type="domain" description="Reverse transcriptase" evidence="1">
    <location>
        <begin position="1"/>
        <end position="61"/>
    </location>
</feature>
<reference evidence="2 3" key="1">
    <citation type="journal article" date="2019" name="Nat. Ecol. Evol.">
        <title>Megaphylogeny resolves global patterns of mushroom evolution.</title>
        <authorList>
            <person name="Varga T."/>
            <person name="Krizsan K."/>
            <person name="Foldi C."/>
            <person name="Dima B."/>
            <person name="Sanchez-Garcia M."/>
            <person name="Sanchez-Ramirez S."/>
            <person name="Szollosi G.J."/>
            <person name="Szarkandi J.G."/>
            <person name="Papp V."/>
            <person name="Albert L."/>
            <person name="Andreopoulos W."/>
            <person name="Angelini C."/>
            <person name="Antonin V."/>
            <person name="Barry K.W."/>
            <person name="Bougher N.L."/>
            <person name="Buchanan P."/>
            <person name="Buyck B."/>
            <person name="Bense V."/>
            <person name="Catcheside P."/>
            <person name="Chovatia M."/>
            <person name="Cooper J."/>
            <person name="Damon W."/>
            <person name="Desjardin D."/>
            <person name="Finy P."/>
            <person name="Geml J."/>
            <person name="Haridas S."/>
            <person name="Hughes K."/>
            <person name="Justo A."/>
            <person name="Karasinski D."/>
            <person name="Kautmanova I."/>
            <person name="Kiss B."/>
            <person name="Kocsube S."/>
            <person name="Kotiranta H."/>
            <person name="LaButti K.M."/>
            <person name="Lechner B.E."/>
            <person name="Liimatainen K."/>
            <person name="Lipzen A."/>
            <person name="Lukacs Z."/>
            <person name="Mihaltcheva S."/>
            <person name="Morgado L.N."/>
            <person name="Niskanen T."/>
            <person name="Noordeloos M.E."/>
            <person name="Ohm R.A."/>
            <person name="Ortiz-Santana B."/>
            <person name="Ovrebo C."/>
            <person name="Racz N."/>
            <person name="Riley R."/>
            <person name="Savchenko A."/>
            <person name="Shiryaev A."/>
            <person name="Soop K."/>
            <person name="Spirin V."/>
            <person name="Szebenyi C."/>
            <person name="Tomsovsky M."/>
            <person name="Tulloss R.E."/>
            <person name="Uehling J."/>
            <person name="Grigoriev I.V."/>
            <person name="Vagvolgyi C."/>
            <person name="Papp T."/>
            <person name="Martin F.M."/>
            <person name="Miettinen O."/>
            <person name="Hibbett D.S."/>
            <person name="Nagy L.G."/>
        </authorList>
    </citation>
    <scope>NUCLEOTIDE SEQUENCE [LARGE SCALE GENOMIC DNA]</scope>
    <source>
        <strain evidence="2 3">FP101781</strain>
    </source>
</reference>
<proteinExistence type="predicted"/>
<keyword evidence="3" id="KW-1185">Reference proteome</keyword>
<name>A0A4Y7T700_COPMI</name>
<dbReference type="EMBL" id="QPFP01000025">
    <property type="protein sequence ID" value="TEB29953.1"/>
    <property type="molecule type" value="Genomic_DNA"/>
</dbReference>
<feature type="non-terminal residue" evidence="2">
    <location>
        <position position="1"/>
    </location>
</feature>
<comment type="caution">
    <text evidence="2">The sequence shown here is derived from an EMBL/GenBank/DDBJ whole genome shotgun (WGS) entry which is preliminary data.</text>
</comment>
<accession>A0A4Y7T700</accession>
<dbReference type="PANTHER" id="PTHR47027:SF20">
    <property type="entry name" value="REVERSE TRANSCRIPTASE-LIKE PROTEIN WITH RNA-DIRECTED DNA POLYMERASE DOMAIN"/>
    <property type="match status" value="1"/>
</dbReference>
<dbReference type="PROSITE" id="PS50878">
    <property type="entry name" value="RT_POL"/>
    <property type="match status" value="1"/>
</dbReference>
<evidence type="ECO:0000313" key="2">
    <source>
        <dbReference type="EMBL" id="TEB29953.1"/>
    </source>
</evidence>
<evidence type="ECO:0000259" key="1">
    <source>
        <dbReference type="PROSITE" id="PS50878"/>
    </source>
</evidence>
<evidence type="ECO:0000313" key="3">
    <source>
        <dbReference type="Proteomes" id="UP000298030"/>
    </source>
</evidence>